<evidence type="ECO:0000256" key="3">
    <source>
        <dbReference type="ARBA" id="ARBA00022692"/>
    </source>
</evidence>
<evidence type="ECO:0000256" key="1">
    <source>
        <dbReference type="ARBA" id="ARBA00004651"/>
    </source>
</evidence>
<feature type="transmembrane region" description="Helical" evidence="6">
    <location>
        <begin position="46"/>
        <end position="70"/>
    </location>
</feature>
<dbReference type="FunFam" id="1.10.3720.10:FF:000001">
    <property type="entry name" value="Glycine betaine ABC transporter, permease"/>
    <property type="match status" value="1"/>
</dbReference>
<evidence type="ECO:0000313" key="8">
    <source>
        <dbReference type="EMBL" id="TNC06435.1"/>
    </source>
</evidence>
<dbReference type="InterPro" id="IPR051204">
    <property type="entry name" value="ABC_transp_perm/SBD"/>
</dbReference>
<keyword evidence="4 6" id="KW-1133">Transmembrane helix</keyword>
<organism evidence="8 9">
    <name type="scientific">Methylobacterium terricola</name>
    <dbReference type="NCBI Taxonomy" id="2583531"/>
    <lineage>
        <taxon>Bacteria</taxon>
        <taxon>Pseudomonadati</taxon>
        <taxon>Pseudomonadota</taxon>
        <taxon>Alphaproteobacteria</taxon>
        <taxon>Hyphomicrobiales</taxon>
        <taxon>Methylobacteriaceae</taxon>
        <taxon>Methylobacterium</taxon>
    </lineage>
</organism>
<proteinExistence type="inferred from homology"/>
<evidence type="ECO:0000256" key="4">
    <source>
        <dbReference type="ARBA" id="ARBA00022989"/>
    </source>
</evidence>
<sequence length="207" mass="21655">MRWVPTHLPEIGEAALQHLVLVVVSVAIAFAISLALGIWSARRPRLYAVVMAVSGTLFVIPSLALFALLIPVLGLGAKPAIVGLVSYCLLALIRNVALGLRSVPPAVLDAAIGMGYGPWARLWRIELPLALPLIISGVRIATVTVIGIATVAAYINAGGLGTIIFAGIDQRFPEKILTGALLASAMSVTADLLLSRLESRLRAGGRA</sequence>
<evidence type="ECO:0000256" key="2">
    <source>
        <dbReference type="ARBA" id="ARBA00022448"/>
    </source>
</evidence>
<comment type="subcellular location">
    <subcellularLocation>
        <location evidence="1 6">Cell membrane</location>
        <topology evidence="1 6">Multi-pass membrane protein</topology>
    </subcellularLocation>
</comment>
<dbReference type="OrthoDB" id="9801163at2"/>
<feature type="transmembrane region" description="Helical" evidence="6">
    <location>
        <begin position="129"/>
        <end position="156"/>
    </location>
</feature>
<feature type="transmembrane region" description="Helical" evidence="6">
    <location>
        <begin position="20"/>
        <end position="39"/>
    </location>
</feature>
<name>A0A5C4L6N5_9HYPH</name>
<feature type="transmembrane region" description="Helical" evidence="6">
    <location>
        <begin position="176"/>
        <end position="194"/>
    </location>
</feature>
<reference evidence="8 9" key="1">
    <citation type="submission" date="2019-06" db="EMBL/GenBank/DDBJ databases">
        <title>Genome of Methylobacterium sp. 17Sr1-39.</title>
        <authorList>
            <person name="Seo T."/>
        </authorList>
    </citation>
    <scope>NUCLEOTIDE SEQUENCE [LARGE SCALE GENOMIC DNA]</scope>
    <source>
        <strain evidence="8 9">17Sr1-39</strain>
    </source>
</reference>
<dbReference type="Proteomes" id="UP000305267">
    <property type="component" value="Unassembled WGS sequence"/>
</dbReference>
<dbReference type="Gene3D" id="1.10.3720.10">
    <property type="entry name" value="MetI-like"/>
    <property type="match status" value="1"/>
</dbReference>
<dbReference type="EMBL" id="VDDA01000049">
    <property type="protein sequence ID" value="TNC06435.1"/>
    <property type="molecule type" value="Genomic_DNA"/>
</dbReference>
<dbReference type="PANTHER" id="PTHR30177">
    <property type="entry name" value="GLYCINE BETAINE/L-PROLINE TRANSPORT SYSTEM PERMEASE PROTEIN PROW"/>
    <property type="match status" value="1"/>
</dbReference>
<comment type="caution">
    <text evidence="8">The sequence shown here is derived from an EMBL/GenBank/DDBJ whole genome shotgun (WGS) entry which is preliminary data.</text>
</comment>
<evidence type="ECO:0000256" key="6">
    <source>
        <dbReference type="RuleBase" id="RU363032"/>
    </source>
</evidence>
<keyword evidence="3 6" id="KW-0812">Transmembrane</keyword>
<dbReference type="InterPro" id="IPR000515">
    <property type="entry name" value="MetI-like"/>
</dbReference>
<feature type="domain" description="ABC transmembrane type-1" evidence="7">
    <location>
        <begin position="15"/>
        <end position="194"/>
    </location>
</feature>
<feature type="transmembrane region" description="Helical" evidence="6">
    <location>
        <begin position="76"/>
        <end position="93"/>
    </location>
</feature>
<dbReference type="GO" id="GO:0005886">
    <property type="term" value="C:plasma membrane"/>
    <property type="evidence" value="ECO:0007669"/>
    <property type="project" value="UniProtKB-SubCell"/>
</dbReference>
<dbReference type="InterPro" id="IPR035906">
    <property type="entry name" value="MetI-like_sf"/>
</dbReference>
<keyword evidence="9" id="KW-1185">Reference proteome</keyword>
<evidence type="ECO:0000313" key="9">
    <source>
        <dbReference type="Proteomes" id="UP000305267"/>
    </source>
</evidence>
<dbReference type="CDD" id="cd06261">
    <property type="entry name" value="TM_PBP2"/>
    <property type="match status" value="1"/>
</dbReference>
<keyword evidence="5 6" id="KW-0472">Membrane</keyword>
<dbReference type="RefSeq" id="WP_139040537.1">
    <property type="nucleotide sequence ID" value="NZ_VDDA01000049.1"/>
</dbReference>
<dbReference type="PANTHER" id="PTHR30177:SF4">
    <property type="entry name" value="OSMOPROTECTANT IMPORT PERMEASE PROTEIN OSMW"/>
    <property type="match status" value="1"/>
</dbReference>
<evidence type="ECO:0000256" key="5">
    <source>
        <dbReference type="ARBA" id="ARBA00023136"/>
    </source>
</evidence>
<dbReference type="AlphaFoldDB" id="A0A5C4L6N5"/>
<protein>
    <submittedName>
        <fullName evidence="8">ABC transporter permease</fullName>
    </submittedName>
</protein>
<dbReference type="GO" id="GO:0055085">
    <property type="term" value="P:transmembrane transport"/>
    <property type="evidence" value="ECO:0007669"/>
    <property type="project" value="InterPro"/>
</dbReference>
<dbReference type="GO" id="GO:0031460">
    <property type="term" value="P:glycine betaine transport"/>
    <property type="evidence" value="ECO:0007669"/>
    <property type="project" value="UniProtKB-ARBA"/>
</dbReference>
<dbReference type="Pfam" id="PF00528">
    <property type="entry name" value="BPD_transp_1"/>
    <property type="match status" value="1"/>
</dbReference>
<accession>A0A5C4L6N5</accession>
<gene>
    <name evidence="8" type="ORF">FF100_34500</name>
</gene>
<evidence type="ECO:0000259" key="7">
    <source>
        <dbReference type="PROSITE" id="PS50928"/>
    </source>
</evidence>
<dbReference type="SUPFAM" id="SSF161098">
    <property type="entry name" value="MetI-like"/>
    <property type="match status" value="1"/>
</dbReference>
<comment type="similarity">
    <text evidence="6">Belongs to the binding-protein-dependent transport system permease family.</text>
</comment>
<dbReference type="PROSITE" id="PS50928">
    <property type="entry name" value="ABC_TM1"/>
    <property type="match status" value="1"/>
</dbReference>
<keyword evidence="2 6" id="KW-0813">Transport</keyword>